<keyword evidence="1" id="KW-0812">Transmembrane</keyword>
<accession>A0A521CWV9</accession>
<evidence type="ECO:0000313" key="2">
    <source>
        <dbReference type="EMBL" id="SMO63939.1"/>
    </source>
</evidence>
<dbReference type="Proteomes" id="UP000319555">
    <property type="component" value="Unassembled WGS sequence"/>
</dbReference>
<name>A0A521CWV9_9RHOB</name>
<evidence type="ECO:0000256" key="1">
    <source>
        <dbReference type="SAM" id="Phobius"/>
    </source>
</evidence>
<dbReference type="AlphaFoldDB" id="A0A521CWV9"/>
<keyword evidence="1" id="KW-1133">Transmembrane helix</keyword>
<sequence length="68" mass="6880">MDQPLAIAGADLVVVCLLCGFFVSVHWWACADEVSVAVCVVDAVYGGPVFVDAHGARGEAGLFAGVGA</sequence>
<dbReference type="EMBL" id="FXTE01000004">
    <property type="protein sequence ID" value="SMO63939.1"/>
    <property type="molecule type" value="Genomic_DNA"/>
</dbReference>
<keyword evidence="1" id="KW-0472">Membrane</keyword>
<feature type="non-terminal residue" evidence="2">
    <location>
        <position position="68"/>
    </location>
</feature>
<reference evidence="2 3" key="1">
    <citation type="submission" date="2017-05" db="EMBL/GenBank/DDBJ databases">
        <authorList>
            <person name="Varghese N."/>
            <person name="Submissions S."/>
        </authorList>
    </citation>
    <scope>NUCLEOTIDE SEQUENCE [LARGE SCALE GENOMIC DNA]</scope>
    <source>
        <strain evidence="2 3">DSM 28009</strain>
    </source>
</reference>
<protein>
    <submittedName>
        <fullName evidence="2">Uncharacterized protein</fullName>
    </submittedName>
</protein>
<proteinExistence type="predicted"/>
<keyword evidence="3" id="KW-1185">Reference proteome</keyword>
<gene>
    <name evidence="2" type="ORF">SAMN06265380_1041</name>
</gene>
<dbReference type="RefSeq" id="WP_221929481.1">
    <property type="nucleotide sequence ID" value="NZ_FXTE01000004.1"/>
</dbReference>
<evidence type="ECO:0000313" key="3">
    <source>
        <dbReference type="Proteomes" id="UP000319555"/>
    </source>
</evidence>
<organism evidence="2 3">
    <name type="scientific">Ruegeria faecimaris</name>
    <dbReference type="NCBI Taxonomy" id="686389"/>
    <lineage>
        <taxon>Bacteria</taxon>
        <taxon>Pseudomonadati</taxon>
        <taxon>Pseudomonadota</taxon>
        <taxon>Alphaproteobacteria</taxon>
        <taxon>Rhodobacterales</taxon>
        <taxon>Roseobacteraceae</taxon>
        <taxon>Ruegeria</taxon>
    </lineage>
</organism>
<feature type="transmembrane region" description="Helical" evidence="1">
    <location>
        <begin position="12"/>
        <end position="29"/>
    </location>
</feature>